<dbReference type="EMBL" id="CM042029">
    <property type="protein sequence ID" value="KAI3796980.1"/>
    <property type="molecule type" value="Genomic_DNA"/>
</dbReference>
<evidence type="ECO:0000313" key="2">
    <source>
        <dbReference type="Proteomes" id="UP001056120"/>
    </source>
</evidence>
<dbReference type="Proteomes" id="UP001056120">
    <property type="component" value="Linkage Group LG12"/>
</dbReference>
<reference evidence="2" key="1">
    <citation type="journal article" date="2022" name="Mol. Ecol. Resour.">
        <title>The genomes of chicory, endive, great burdock and yacon provide insights into Asteraceae palaeo-polyploidization history and plant inulin production.</title>
        <authorList>
            <person name="Fan W."/>
            <person name="Wang S."/>
            <person name="Wang H."/>
            <person name="Wang A."/>
            <person name="Jiang F."/>
            <person name="Liu H."/>
            <person name="Zhao H."/>
            <person name="Xu D."/>
            <person name="Zhang Y."/>
        </authorList>
    </citation>
    <scope>NUCLEOTIDE SEQUENCE [LARGE SCALE GENOMIC DNA]</scope>
    <source>
        <strain evidence="2">cv. Yunnan</strain>
    </source>
</reference>
<reference evidence="1 2" key="2">
    <citation type="journal article" date="2022" name="Mol. Ecol. Resour.">
        <title>The genomes of chicory, endive, great burdock and yacon provide insights into Asteraceae paleo-polyploidization history and plant inulin production.</title>
        <authorList>
            <person name="Fan W."/>
            <person name="Wang S."/>
            <person name="Wang H."/>
            <person name="Wang A."/>
            <person name="Jiang F."/>
            <person name="Liu H."/>
            <person name="Zhao H."/>
            <person name="Xu D."/>
            <person name="Zhang Y."/>
        </authorList>
    </citation>
    <scope>NUCLEOTIDE SEQUENCE [LARGE SCALE GENOMIC DNA]</scope>
    <source>
        <strain evidence="2">cv. Yunnan</strain>
        <tissue evidence="1">Leaves</tissue>
    </source>
</reference>
<gene>
    <name evidence="1" type="ORF">L1987_39667</name>
</gene>
<evidence type="ECO:0000313" key="1">
    <source>
        <dbReference type="EMBL" id="KAI3796980.1"/>
    </source>
</evidence>
<proteinExistence type="predicted"/>
<sequence>MEVDQEALLQEGGMAVKEGGPRIRIMAACWPQELRVPLESCHSYLIIEEKVSHLDLSCFRVLLCKGTSWICIRADPYDAAEAQYHTNGRMFAGREISVVLSSETRKRPEEMRRRTRVRGPSGHEGRRSYHGGRSRSRSRSPRHPSASRRRHHSSASPTFQPLLFLETPAFQMELVFTVICISATLVFLIPLCLYILMGKSETADAWNADQITKKSETLMKTISATLVALGDGVASSRVGEEVMISLAEMMNDRDTRNVESLRRLFQDVLDRNEPQTHGWLYGVFIKFVDLLQSHIVPTVNHPKARDIERERLGKLRVKWETTDNVTNCGVFVMKHMETFKGKGCEFECGFSDKERRNSVQLNNLRMKYAAKFLLSDTNVYMEKVMRDTEETSKKHNEIGCKDFVFRCKCVQGKGYEGRRRNVQKARDIERERPGKLRVKWETTDNVTDCGVFTTRNMETFKGKGCEFEYGFSDEERRKTE</sequence>
<protein>
    <submittedName>
        <fullName evidence="1">Uncharacterized protein</fullName>
    </submittedName>
</protein>
<name>A0ACB9HMN5_9ASTR</name>
<accession>A0ACB9HMN5</accession>
<organism evidence="1 2">
    <name type="scientific">Smallanthus sonchifolius</name>
    <dbReference type="NCBI Taxonomy" id="185202"/>
    <lineage>
        <taxon>Eukaryota</taxon>
        <taxon>Viridiplantae</taxon>
        <taxon>Streptophyta</taxon>
        <taxon>Embryophyta</taxon>
        <taxon>Tracheophyta</taxon>
        <taxon>Spermatophyta</taxon>
        <taxon>Magnoliopsida</taxon>
        <taxon>eudicotyledons</taxon>
        <taxon>Gunneridae</taxon>
        <taxon>Pentapetalae</taxon>
        <taxon>asterids</taxon>
        <taxon>campanulids</taxon>
        <taxon>Asterales</taxon>
        <taxon>Asteraceae</taxon>
        <taxon>Asteroideae</taxon>
        <taxon>Heliantheae alliance</taxon>
        <taxon>Millerieae</taxon>
        <taxon>Smallanthus</taxon>
    </lineage>
</organism>
<keyword evidence="2" id="KW-1185">Reference proteome</keyword>
<comment type="caution">
    <text evidence="1">The sequence shown here is derived from an EMBL/GenBank/DDBJ whole genome shotgun (WGS) entry which is preliminary data.</text>
</comment>